<dbReference type="Pfam" id="PF04981">
    <property type="entry name" value="NMD3"/>
    <property type="match status" value="1"/>
</dbReference>
<protein>
    <submittedName>
        <fullName evidence="2">NMD protein affecting ribosome stability and mRNA decay</fullName>
    </submittedName>
</protein>
<dbReference type="Proteomes" id="UP000737555">
    <property type="component" value="Unassembled WGS sequence"/>
</dbReference>
<evidence type="ECO:0000313" key="2">
    <source>
        <dbReference type="EMBL" id="NQS78550.1"/>
    </source>
</evidence>
<dbReference type="GO" id="GO:0005737">
    <property type="term" value="C:cytoplasm"/>
    <property type="evidence" value="ECO:0007669"/>
    <property type="project" value="TreeGrafter"/>
</dbReference>
<dbReference type="EMBL" id="JABMJE010000103">
    <property type="protein sequence ID" value="NQS78550.1"/>
    <property type="molecule type" value="Genomic_DNA"/>
</dbReference>
<name>A0A8T7H7I9_9EURY</name>
<dbReference type="GeneID" id="13355523"/>
<dbReference type="PANTHER" id="PTHR12746:SF2">
    <property type="entry name" value="60S RIBOSOMAL EXPORT PROTEIN NMD3"/>
    <property type="match status" value="1"/>
</dbReference>
<feature type="domain" description="Nmd3 N-terminal" evidence="1">
    <location>
        <begin position="8"/>
        <end position="238"/>
    </location>
</feature>
<accession>A0A8T7H7I9</accession>
<evidence type="ECO:0000313" key="3">
    <source>
        <dbReference type="Proteomes" id="UP000737555"/>
    </source>
</evidence>
<dbReference type="GO" id="GO:0043023">
    <property type="term" value="F:ribosomal large subunit binding"/>
    <property type="evidence" value="ECO:0007669"/>
    <property type="project" value="InterPro"/>
</dbReference>
<gene>
    <name evidence="2" type="ORF">HQQ74_07600</name>
</gene>
<dbReference type="InterPro" id="IPR007064">
    <property type="entry name" value="Nmd3_N"/>
</dbReference>
<sequence length="348" mass="39040">MTIQTSICPRCGQPTEGGLCPQCRAADTRLLSCESRVTAVYCPVCDSQKRGKTWSDLRMPREDLIAELAVSAMSIHEDAKNVRLTVRSEETASNRTACTLDVEATLYSVPVHETCEVEILWQKEACDRCSRISGGYYEGIVQVRATDRKINGYEREVAVSIAEQTEESLQQAGDRLSFISELEDSKDGVDITVGSQHLGQEIARMITGALGGRYTTHPKLVGEKEGKALYRVTYSIRLPYYQKGDVVVSRGDYFEVREIERQQRLRVFDLKAGVARTLTEAEVERLIGNVREAESALVVFTQPNVVGLMDPRTYRTRELDAVPWTFPVEGQPIRVLRDEEQDRLVIVG</sequence>
<dbReference type="InterPro" id="IPR039768">
    <property type="entry name" value="Nmd3"/>
</dbReference>
<reference evidence="2" key="1">
    <citation type="submission" date="2020-05" db="EMBL/GenBank/DDBJ databases">
        <title>The first insight into the ecology of ammonia-tolerant syntrophic propionate oxidizing bacteria.</title>
        <authorList>
            <person name="Singh A."/>
            <person name="Schnurer A."/>
            <person name="Westerholm M."/>
        </authorList>
    </citation>
    <scope>NUCLEOTIDE SEQUENCE</scope>
    <source>
        <strain evidence="2">MAG54</strain>
    </source>
</reference>
<proteinExistence type="predicted"/>
<dbReference type="PANTHER" id="PTHR12746">
    <property type="entry name" value="NONSENSE-MEDIATED MRNA DECAY PROTEIN 3"/>
    <property type="match status" value="1"/>
</dbReference>
<dbReference type="OMA" id="CHMCGSY"/>
<comment type="caution">
    <text evidence="2">The sequence shown here is derived from an EMBL/GenBank/DDBJ whole genome shotgun (WGS) entry which is preliminary data.</text>
</comment>
<dbReference type="RefSeq" id="WP_014866892.1">
    <property type="nucleotide sequence ID" value="NZ_JAHAVR010000005.1"/>
</dbReference>
<organism evidence="2 3">
    <name type="scientific">Methanoculleus bourgensis</name>
    <dbReference type="NCBI Taxonomy" id="83986"/>
    <lineage>
        <taxon>Archaea</taxon>
        <taxon>Methanobacteriati</taxon>
        <taxon>Methanobacteriota</taxon>
        <taxon>Stenosarchaea group</taxon>
        <taxon>Methanomicrobia</taxon>
        <taxon>Methanomicrobiales</taxon>
        <taxon>Methanomicrobiaceae</taxon>
        <taxon>Methanoculleus</taxon>
    </lineage>
</organism>
<dbReference type="AlphaFoldDB" id="A0A8T7H7I9"/>
<evidence type="ECO:0000259" key="1">
    <source>
        <dbReference type="Pfam" id="PF04981"/>
    </source>
</evidence>